<name>A0ABP5ZT17_9ACTN</name>
<evidence type="ECO:0000313" key="2">
    <source>
        <dbReference type="Proteomes" id="UP001501721"/>
    </source>
</evidence>
<sequence length="104" mass="10678">MVGEGDALDDVEDEFVLLVALDRAEGYVPVDGEPGDAHGCLRPSLRTGVLTPKVNRSGGAMFGREGMARGFSGAVMRLRGIPVSGDFGGAAGGASDVSRVSDLR</sequence>
<reference evidence="2" key="1">
    <citation type="journal article" date="2019" name="Int. J. Syst. Evol. Microbiol.">
        <title>The Global Catalogue of Microorganisms (GCM) 10K type strain sequencing project: providing services to taxonomists for standard genome sequencing and annotation.</title>
        <authorList>
            <consortium name="The Broad Institute Genomics Platform"/>
            <consortium name="The Broad Institute Genome Sequencing Center for Infectious Disease"/>
            <person name="Wu L."/>
            <person name="Ma J."/>
        </authorList>
    </citation>
    <scope>NUCLEOTIDE SEQUENCE [LARGE SCALE GENOMIC DNA]</scope>
    <source>
        <strain evidence="2">JCM 6923</strain>
    </source>
</reference>
<comment type="caution">
    <text evidence="1">The sequence shown here is derived from an EMBL/GenBank/DDBJ whole genome shotgun (WGS) entry which is preliminary data.</text>
</comment>
<keyword evidence="2" id="KW-1185">Reference proteome</keyword>
<evidence type="ECO:0000313" key="1">
    <source>
        <dbReference type="EMBL" id="GAA2502839.1"/>
    </source>
</evidence>
<protein>
    <submittedName>
        <fullName evidence="1">Uncharacterized protein</fullName>
    </submittedName>
</protein>
<gene>
    <name evidence="1" type="ORF">GCM10010422_60590</name>
</gene>
<dbReference type="EMBL" id="BAAATL010000032">
    <property type="protein sequence ID" value="GAA2502839.1"/>
    <property type="molecule type" value="Genomic_DNA"/>
</dbReference>
<organism evidence="1 2">
    <name type="scientific">Streptomyces graminearus</name>
    <dbReference type="NCBI Taxonomy" id="284030"/>
    <lineage>
        <taxon>Bacteria</taxon>
        <taxon>Bacillati</taxon>
        <taxon>Actinomycetota</taxon>
        <taxon>Actinomycetes</taxon>
        <taxon>Kitasatosporales</taxon>
        <taxon>Streptomycetaceae</taxon>
        <taxon>Streptomyces</taxon>
    </lineage>
</organism>
<dbReference type="Proteomes" id="UP001501721">
    <property type="component" value="Unassembled WGS sequence"/>
</dbReference>
<proteinExistence type="predicted"/>
<accession>A0ABP5ZT17</accession>